<evidence type="ECO:0000313" key="3">
    <source>
        <dbReference type="Proteomes" id="UP000518904"/>
    </source>
</evidence>
<dbReference type="AlphaFoldDB" id="A0A7Y0SDU6"/>
<organism evidence="2 3">
    <name type="scientific">Vibrio parahaemolyticus</name>
    <dbReference type="NCBI Taxonomy" id="670"/>
    <lineage>
        <taxon>Bacteria</taxon>
        <taxon>Pseudomonadati</taxon>
        <taxon>Pseudomonadota</taxon>
        <taxon>Gammaproteobacteria</taxon>
        <taxon>Vibrionales</taxon>
        <taxon>Vibrionaceae</taxon>
        <taxon>Vibrio</taxon>
    </lineage>
</organism>
<reference evidence="2 3" key="1">
    <citation type="submission" date="2020-04" db="EMBL/GenBank/DDBJ databases">
        <title>Whole-genome sequencing of Vibrio spp. from China reveals different genetic environments of blaCTX-M-14 among diverse lineages.</title>
        <authorList>
            <person name="Zheng Z."/>
            <person name="Ye L."/>
            <person name="Chen S."/>
        </authorList>
    </citation>
    <scope>NUCLEOTIDE SEQUENCE [LARGE SCALE GENOMIC DNA]</scope>
    <source>
        <strain evidence="2 3">Vb0551</strain>
    </source>
</reference>
<accession>A0A7Y0SDU6</accession>
<evidence type="ECO:0000256" key="1">
    <source>
        <dbReference type="SAM" id="Phobius"/>
    </source>
</evidence>
<comment type="caution">
    <text evidence="2">The sequence shown here is derived from an EMBL/GenBank/DDBJ whole genome shotgun (WGS) entry which is preliminary data.</text>
</comment>
<keyword evidence="1" id="KW-0812">Transmembrane</keyword>
<name>A0A7Y0SDU6_VIBPH</name>
<dbReference type="Proteomes" id="UP000518904">
    <property type="component" value="Unassembled WGS sequence"/>
</dbReference>
<gene>
    <name evidence="2" type="ORF">HKB16_02180</name>
</gene>
<evidence type="ECO:0000313" key="2">
    <source>
        <dbReference type="EMBL" id="NMU81680.1"/>
    </source>
</evidence>
<feature type="non-terminal residue" evidence="2">
    <location>
        <position position="92"/>
    </location>
</feature>
<feature type="non-terminal residue" evidence="2">
    <location>
        <position position="1"/>
    </location>
</feature>
<keyword evidence="1" id="KW-0472">Membrane</keyword>
<proteinExistence type="predicted"/>
<dbReference type="EMBL" id="JABCLB010000226">
    <property type="protein sequence ID" value="NMU81680.1"/>
    <property type="molecule type" value="Genomic_DNA"/>
</dbReference>
<keyword evidence="1" id="KW-1133">Transmembrane helix</keyword>
<sequence>NIAIAANPIILIVGAVIAATAAEGVLIYYWDDLKASFGDTTWFQVLEGALTLITMPFRAMFEFIKAGWQWVMSGFTDTSGFAFIGEMAESMR</sequence>
<feature type="transmembrane region" description="Helical" evidence="1">
    <location>
        <begin position="9"/>
        <end position="30"/>
    </location>
</feature>
<protein>
    <submittedName>
        <fullName evidence="2">Phage tail tape measure protein</fullName>
    </submittedName>
</protein>